<gene>
    <name evidence="1" type="ORF">HKK74_15095</name>
</gene>
<name>A0ABR7LPP4_9ACTN</name>
<dbReference type="Proteomes" id="UP000805614">
    <property type="component" value="Unassembled WGS sequence"/>
</dbReference>
<keyword evidence="2" id="KW-1185">Reference proteome</keyword>
<evidence type="ECO:0000313" key="1">
    <source>
        <dbReference type="EMBL" id="MBC6466817.1"/>
    </source>
</evidence>
<dbReference type="RefSeq" id="WP_187243837.1">
    <property type="nucleotide sequence ID" value="NZ_BAAAOK010000027.1"/>
</dbReference>
<protein>
    <submittedName>
        <fullName evidence="1">Uncharacterized protein</fullName>
    </submittedName>
</protein>
<proteinExistence type="predicted"/>
<reference evidence="1 2" key="1">
    <citation type="submission" date="2020-06" db="EMBL/GenBank/DDBJ databases">
        <title>Actinomadura xiongansis sp. nov., isolated from soil of Baiyangdian.</title>
        <authorList>
            <person name="Zhang X."/>
        </authorList>
    </citation>
    <scope>NUCLEOTIDE SEQUENCE [LARGE SCALE GENOMIC DNA]</scope>
    <source>
        <strain evidence="1 2">HBUM206468</strain>
    </source>
</reference>
<dbReference type="EMBL" id="JABVEC010000010">
    <property type="protein sequence ID" value="MBC6466817.1"/>
    <property type="molecule type" value="Genomic_DNA"/>
</dbReference>
<accession>A0ABR7LPP4</accession>
<organism evidence="1 2">
    <name type="scientific">Actinomadura alba</name>
    <dbReference type="NCBI Taxonomy" id="406431"/>
    <lineage>
        <taxon>Bacteria</taxon>
        <taxon>Bacillati</taxon>
        <taxon>Actinomycetota</taxon>
        <taxon>Actinomycetes</taxon>
        <taxon>Streptosporangiales</taxon>
        <taxon>Thermomonosporaceae</taxon>
        <taxon>Actinomadura</taxon>
    </lineage>
</organism>
<sequence>MINWHETNDDLDTIWKRLVDALDLGLAGPLPPEVRADLDGFIFGALQGHGYQLNMGRGATMRTPSGLVIGEYMEALSEPSVDYAYDDDSVSTALNAMFTEAKGKAAELRCVCLAYYVRMAIPGGEPREITIRRTTEWQNKDAVAPPGTIEALAIDLEHRAGFAMAVYLPYNWDDSDKLHVGDLIAGPSHRRIWG</sequence>
<comment type="caution">
    <text evidence="1">The sequence shown here is derived from an EMBL/GenBank/DDBJ whole genome shotgun (WGS) entry which is preliminary data.</text>
</comment>
<evidence type="ECO:0000313" key="2">
    <source>
        <dbReference type="Proteomes" id="UP000805614"/>
    </source>
</evidence>